<dbReference type="AlphaFoldDB" id="A0A7X2TQR5"/>
<proteinExistence type="inferred from homology"/>
<dbReference type="EMBL" id="VUNN01000001">
    <property type="protein sequence ID" value="MSU05183.1"/>
    <property type="molecule type" value="Genomic_DNA"/>
</dbReference>
<dbReference type="PANTHER" id="PTHR30283:SF4">
    <property type="entry name" value="PEROXIDE STRESS RESISTANCE PROTEIN YAAA"/>
    <property type="match status" value="1"/>
</dbReference>
<evidence type="ECO:0000313" key="2">
    <source>
        <dbReference type="EMBL" id="MSU05183.1"/>
    </source>
</evidence>
<evidence type="ECO:0000313" key="3">
    <source>
        <dbReference type="Proteomes" id="UP000460549"/>
    </source>
</evidence>
<dbReference type="GO" id="GO:0033194">
    <property type="term" value="P:response to hydroperoxide"/>
    <property type="evidence" value="ECO:0007669"/>
    <property type="project" value="TreeGrafter"/>
</dbReference>
<dbReference type="NCBIfam" id="NF002543">
    <property type="entry name" value="PRK02101.1-4"/>
    <property type="match status" value="1"/>
</dbReference>
<reference evidence="2 3" key="1">
    <citation type="submission" date="2019-08" db="EMBL/GenBank/DDBJ databases">
        <title>In-depth cultivation of the pig gut microbiome towards novel bacterial diversity and tailored functional studies.</title>
        <authorList>
            <person name="Wylensek D."/>
            <person name="Hitch T.C.A."/>
            <person name="Clavel T."/>
        </authorList>
    </citation>
    <scope>NUCLEOTIDE SEQUENCE [LARGE SCALE GENOMIC DNA]</scope>
    <source>
        <strain evidence="2 3">NM-380-WT-3C1</strain>
    </source>
</reference>
<name>A0A7X2TQR5_9SPIO</name>
<dbReference type="GO" id="GO:0005829">
    <property type="term" value="C:cytosol"/>
    <property type="evidence" value="ECO:0007669"/>
    <property type="project" value="TreeGrafter"/>
</dbReference>
<dbReference type="RefSeq" id="WP_154424086.1">
    <property type="nucleotide sequence ID" value="NZ_VUNN01000001.1"/>
</dbReference>
<comment type="similarity">
    <text evidence="1">Belongs to the UPF0246 family.</text>
</comment>
<dbReference type="PANTHER" id="PTHR30283">
    <property type="entry name" value="PEROXIDE STRESS RESPONSE PROTEIN YAAA"/>
    <property type="match status" value="1"/>
</dbReference>
<sequence length="247" mass="28510">MKIILSPAKKMKVDTDGWITPTVPFFIEKSKRIVEELRGLSYDELKKLWAASDDIVRKSIEMLRVHSFDSQLTPAILAYDGIAFTHMAPNVFEKDMFDYVEENLIILSALYGALKPSNGVMPYRLEMQAQLGIDDNKNLYEYWGDKIYSYIKPEDGIIVNLASKEYSDAILPYAKSDRVVDIIFVEESKGKLVTKATFAKMARGEMVRFMAKNRARDINEIKEFNILGFCYRDDLSNDNKIVFERRK</sequence>
<protein>
    <recommendedName>
        <fullName evidence="1">UPF0246 protein FYJ80_00080</fullName>
    </recommendedName>
</protein>
<gene>
    <name evidence="2" type="primary">yaaA</name>
    <name evidence="2" type="ORF">FYJ80_00080</name>
</gene>
<comment type="caution">
    <text evidence="2">The sequence shown here is derived from an EMBL/GenBank/DDBJ whole genome shotgun (WGS) entry which is preliminary data.</text>
</comment>
<evidence type="ECO:0000256" key="1">
    <source>
        <dbReference type="HAMAP-Rule" id="MF_00652"/>
    </source>
</evidence>
<dbReference type="HAMAP" id="MF_00652">
    <property type="entry name" value="UPF0246"/>
    <property type="match status" value="1"/>
</dbReference>
<keyword evidence="3" id="KW-1185">Reference proteome</keyword>
<dbReference type="Proteomes" id="UP000460549">
    <property type="component" value="Unassembled WGS sequence"/>
</dbReference>
<dbReference type="InterPro" id="IPR005583">
    <property type="entry name" value="YaaA"/>
</dbReference>
<dbReference type="Pfam" id="PF03883">
    <property type="entry name" value="H2O2_YaaD"/>
    <property type="match status" value="1"/>
</dbReference>
<accession>A0A7X2TQR5</accession>
<organism evidence="2 3">
    <name type="scientific">Bullifex porci</name>
    <dbReference type="NCBI Taxonomy" id="2606638"/>
    <lineage>
        <taxon>Bacteria</taxon>
        <taxon>Pseudomonadati</taxon>
        <taxon>Spirochaetota</taxon>
        <taxon>Spirochaetia</taxon>
        <taxon>Spirochaetales</taxon>
        <taxon>Spirochaetaceae</taxon>
        <taxon>Bullifex</taxon>
    </lineage>
</organism>